<evidence type="ECO:0000256" key="16">
    <source>
        <dbReference type="ARBA" id="ARBA00023146"/>
    </source>
</evidence>
<organism evidence="22">
    <name type="scientific">freshwater metagenome</name>
    <dbReference type="NCBI Taxonomy" id="449393"/>
    <lineage>
        <taxon>unclassified sequences</taxon>
        <taxon>metagenomes</taxon>
        <taxon>ecological metagenomes</taxon>
    </lineage>
</organism>
<dbReference type="Pfam" id="PF01588">
    <property type="entry name" value="tRNA_bind"/>
    <property type="match status" value="1"/>
</dbReference>
<keyword evidence="12" id="KW-0067">ATP-binding</keyword>
<comment type="similarity">
    <text evidence="3">Belongs to the phenylalanyl-tRNA synthetase beta subunit family. Type 1 subfamily.</text>
</comment>
<evidence type="ECO:0000256" key="4">
    <source>
        <dbReference type="ARBA" id="ARBA00011209"/>
    </source>
</evidence>
<keyword evidence="7" id="KW-0963">Cytoplasm</keyword>
<dbReference type="Pfam" id="PF03147">
    <property type="entry name" value="FDX-ACB"/>
    <property type="match status" value="1"/>
</dbReference>
<evidence type="ECO:0000256" key="7">
    <source>
        <dbReference type="ARBA" id="ARBA00022490"/>
    </source>
</evidence>
<proteinExistence type="inferred from homology"/>
<dbReference type="InterPro" id="IPR020825">
    <property type="entry name" value="Phe-tRNA_synthase-like_B3/B4"/>
</dbReference>
<dbReference type="PROSITE" id="PS51447">
    <property type="entry name" value="FDX_ACB"/>
    <property type="match status" value="1"/>
</dbReference>
<evidence type="ECO:0000256" key="2">
    <source>
        <dbReference type="ARBA" id="ARBA00004496"/>
    </source>
</evidence>
<dbReference type="GO" id="GO:0000287">
    <property type="term" value="F:magnesium ion binding"/>
    <property type="evidence" value="ECO:0007669"/>
    <property type="project" value="InterPro"/>
</dbReference>
<evidence type="ECO:0000256" key="15">
    <source>
        <dbReference type="ARBA" id="ARBA00022917"/>
    </source>
</evidence>
<dbReference type="InterPro" id="IPR033714">
    <property type="entry name" value="tRNA_bind_bactPheRS"/>
</dbReference>
<dbReference type="SUPFAM" id="SSF54991">
    <property type="entry name" value="Anticodon-binding domain of PheRS"/>
    <property type="match status" value="1"/>
</dbReference>
<dbReference type="GO" id="GO:0004826">
    <property type="term" value="F:phenylalanine-tRNA ligase activity"/>
    <property type="evidence" value="ECO:0007669"/>
    <property type="project" value="UniProtKB-EC"/>
</dbReference>
<dbReference type="SMART" id="SM00873">
    <property type="entry name" value="B3_4"/>
    <property type="match status" value="1"/>
</dbReference>
<feature type="domain" description="TRNA-binding" evidence="19">
    <location>
        <begin position="42"/>
        <end position="153"/>
    </location>
</feature>
<feature type="domain" description="FDX-ACB" evidence="20">
    <location>
        <begin position="724"/>
        <end position="817"/>
    </location>
</feature>
<evidence type="ECO:0000256" key="1">
    <source>
        <dbReference type="ARBA" id="ARBA00001946"/>
    </source>
</evidence>
<evidence type="ECO:0000256" key="12">
    <source>
        <dbReference type="ARBA" id="ARBA00022840"/>
    </source>
</evidence>
<dbReference type="HAMAP" id="MF_00283">
    <property type="entry name" value="Phe_tRNA_synth_beta1"/>
    <property type="match status" value="1"/>
</dbReference>
<name>A0A6J6PWD8_9ZZZZ</name>
<keyword evidence="15" id="KW-0648">Protein biosynthesis</keyword>
<dbReference type="SUPFAM" id="SSF56037">
    <property type="entry name" value="PheT/TilS domain"/>
    <property type="match status" value="1"/>
</dbReference>
<dbReference type="Gene3D" id="3.30.930.10">
    <property type="entry name" value="Bira Bifunctional Protein, Domain 2"/>
    <property type="match status" value="1"/>
</dbReference>
<protein>
    <recommendedName>
        <fullName evidence="6">Phenylalanine--tRNA ligase beta subunit</fullName>
        <ecNumber evidence="5">6.1.1.20</ecNumber>
    </recommendedName>
    <alternativeName>
        <fullName evidence="17">Phenylalanyl-tRNA synthetase beta subunit</fullName>
    </alternativeName>
</protein>
<dbReference type="InterPro" id="IPR005147">
    <property type="entry name" value="tRNA_synthase_B5-dom"/>
</dbReference>
<dbReference type="SMART" id="SM00874">
    <property type="entry name" value="B5"/>
    <property type="match status" value="1"/>
</dbReference>
<dbReference type="InterPro" id="IPR045864">
    <property type="entry name" value="aa-tRNA-synth_II/BPL/LPL"/>
</dbReference>
<dbReference type="InterPro" id="IPR005121">
    <property type="entry name" value="Fdx_antiC-bd"/>
</dbReference>
<dbReference type="SUPFAM" id="SSF46955">
    <property type="entry name" value="Putative DNA-binding domain"/>
    <property type="match status" value="1"/>
</dbReference>
<dbReference type="GO" id="GO:0006432">
    <property type="term" value="P:phenylalanyl-tRNA aminoacylation"/>
    <property type="evidence" value="ECO:0007669"/>
    <property type="project" value="InterPro"/>
</dbReference>
<evidence type="ECO:0000256" key="11">
    <source>
        <dbReference type="ARBA" id="ARBA00022741"/>
    </source>
</evidence>
<evidence type="ECO:0000256" key="9">
    <source>
        <dbReference type="ARBA" id="ARBA00022598"/>
    </source>
</evidence>
<dbReference type="CDD" id="cd00769">
    <property type="entry name" value="PheRS_beta_core"/>
    <property type="match status" value="1"/>
</dbReference>
<evidence type="ECO:0000256" key="17">
    <source>
        <dbReference type="ARBA" id="ARBA00033189"/>
    </source>
</evidence>
<dbReference type="Pfam" id="PF17759">
    <property type="entry name" value="tRNA_synthFbeta"/>
    <property type="match status" value="1"/>
</dbReference>
<dbReference type="GO" id="GO:0005524">
    <property type="term" value="F:ATP binding"/>
    <property type="evidence" value="ECO:0007669"/>
    <property type="project" value="UniProtKB-KW"/>
</dbReference>
<comment type="catalytic activity">
    <reaction evidence="18">
        <text>tRNA(Phe) + L-phenylalanine + ATP = L-phenylalanyl-tRNA(Phe) + AMP + diphosphate + H(+)</text>
        <dbReference type="Rhea" id="RHEA:19413"/>
        <dbReference type="Rhea" id="RHEA-COMP:9668"/>
        <dbReference type="Rhea" id="RHEA-COMP:9699"/>
        <dbReference type="ChEBI" id="CHEBI:15378"/>
        <dbReference type="ChEBI" id="CHEBI:30616"/>
        <dbReference type="ChEBI" id="CHEBI:33019"/>
        <dbReference type="ChEBI" id="CHEBI:58095"/>
        <dbReference type="ChEBI" id="CHEBI:78442"/>
        <dbReference type="ChEBI" id="CHEBI:78531"/>
        <dbReference type="ChEBI" id="CHEBI:456215"/>
        <dbReference type="EC" id="6.1.1.20"/>
    </reaction>
</comment>
<evidence type="ECO:0000259" key="21">
    <source>
        <dbReference type="PROSITE" id="PS51483"/>
    </source>
</evidence>
<keyword evidence="8" id="KW-0820">tRNA-binding</keyword>
<evidence type="ECO:0000259" key="19">
    <source>
        <dbReference type="PROSITE" id="PS50886"/>
    </source>
</evidence>
<keyword evidence="9" id="KW-0436">Ligase</keyword>
<dbReference type="Gene3D" id="2.40.50.140">
    <property type="entry name" value="Nucleic acid-binding proteins"/>
    <property type="match status" value="1"/>
</dbReference>
<dbReference type="NCBIfam" id="TIGR00472">
    <property type="entry name" value="pheT_bact"/>
    <property type="match status" value="1"/>
</dbReference>
<evidence type="ECO:0000259" key="20">
    <source>
        <dbReference type="PROSITE" id="PS51447"/>
    </source>
</evidence>
<keyword evidence="14" id="KW-0694">RNA-binding</keyword>
<evidence type="ECO:0000256" key="10">
    <source>
        <dbReference type="ARBA" id="ARBA00022723"/>
    </source>
</evidence>
<reference evidence="22" key="1">
    <citation type="submission" date="2020-05" db="EMBL/GenBank/DDBJ databases">
        <authorList>
            <person name="Chiriac C."/>
            <person name="Salcher M."/>
            <person name="Ghai R."/>
            <person name="Kavagutti S V."/>
        </authorList>
    </citation>
    <scope>NUCLEOTIDE SEQUENCE</scope>
</reference>
<evidence type="ECO:0000313" key="22">
    <source>
        <dbReference type="EMBL" id="CAB4703870.1"/>
    </source>
</evidence>
<dbReference type="PROSITE" id="PS51483">
    <property type="entry name" value="B5"/>
    <property type="match status" value="1"/>
</dbReference>
<dbReference type="FunFam" id="3.30.930.10:FF:000130">
    <property type="entry name" value="Phenylalanine--tRNA ligase beta subunit"/>
    <property type="match status" value="1"/>
</dbReference>
<dbReference type="InterPro" id="IPR041616">
    <property type="entry name" value="PheRS_beta_core"/>
</dbReference>
<comment type="subcellular location">
    <subcellularLocation>
        <location evidence="2">Cytoplasm</location>
    </subcellularLocation>
</comment>
<dbReference type="InterPro" id="IPR045060">
    <property type="entry name" value="Phe-tRNA-ligase_IIc_bsu"/>
</dbReference>
<dbReference type="GO" id="GO:0000049">
    <property type="term" value="F:tRNA binding"/>
    <property type="evidence" value="ECO:0007669"/>
    <property type="project" value="UniProtKB-KW"/>
</dbReference>
<keyword evidence="10" id="KW-0479">Metal-binding</keyword>
<dbReference type="Gene3D" id="3.30.70.380">
    <property type="entry name" value="Ferrodoxin-fold anticodon-binding domain"/>
    <property type="match status" value="1"/>
</dbReference>
<dbReference type="InterPro" id="IPR009061">
    <property type="entry name" value="DNA-bd_dom_put_sf"/>
</dbReference>
<dbReference type="InterPro" id="IPR005146">
    <property type="entry name" value="B3/B4_tRNA-bd"/>
</dbReference>
<gene>
    <name evidence="22" type="ORF">UFOPK2593_00777</name>
</gene>
<dbReference type="PANTHER" id="PTHR10947">
    <property type="entry name" value="PHENYLALANYL-TRNA SYNTHETASE BETA CHAIN AND LEUCINE-RICH REPEAT-CONTAINING PROTEIN 47"/>
    <property type="match status" value="1"/>
</dbReference>
<dbReference type="InterPro" id="IPR002547">
    <property type="entry name" value="tRNA-bd_dom"/>
</dbReference>
<dbReference type="EC" id="6.1.1.20" evidence="5"/>
<dbReference type="SUPFAM" id="SSF55681">
    <property type="entry name" value="Class II aaRS and biotin synthetases"/>
    <property type="match status" value="1"/>
</dbReference>
<evidence type="ECO:0000256" key="14">
    <source>
        <dbReference type="ARBA" id="ARBA00022884"/>
    </source>
</evidence>
<dbReference type="SMART" id="SM00896">
    <property type="entry name" value="FDX-ACB"/>
    <property type="match status" value="1"/>
</dbReference>
<dbReference type="Gene3D" id="3.30.56.10">
    <property type="match status" value="2"/>
</dbReference>
<dbReference type="InterPro" id="IPR036690">
    <property type="entry name" value="Fdx_antiC-bd_sf"/>
</dbReference>
<dbReference type="EMBL" id="CAEZXW010000041">
    <property type="protein sequence ID" value="CAB4703870.1"/>
    <property type="molecule type" value="Genomic_DNA"/>
</dbReference>
<dbReference type="InterPro" id="IPR004532">
    <property type="entry name" value="Phe-tRNA-ligase_IIc_bsu_bact"/>
</dbReference>
<evidence type="ECO:0000256" key="3">
    <source>
        <dbReference type="ARBA" id="ARBA00008653"/>
    </source>
</evidence>
<evidence type="ECO:0000256" key="6">
    <source>
        <dbReference type="ARBA" id="ARBA00017032"/>
    </source>
</evidence>
<evidence type="ECO:0000256" key="13">
    <source>
        <dbReference type="ARBA" id="ARBA00022842"/>
    </source>
</evidence>
<dbReference type="InterPro" id="IPR012340">
    <property type="entry name" value="NA-bd_OB-fold"/>
</dbReference>
<feature type="domain" description="B5" evidence="21">
    <location>
        <begin position="403"/>
        <end position="477"/>
    </location>
</feature>
<accession>A0A6J6PWD8</accession>
<dbReference type="Pfam" id="PF03484">
    <property type="entry name" value="B5"/>
    <property type="match status" value="1"/>
</dbReference>
<dbReference type="Gene3D" id="3.50.40.10">
    <property type="entry name" value="Phenylalanyl-trna Synthetase, Chain B, domain 3"/>
    <property type="match status" value="1"/>
</dbReference>
<dbReference type="GO" id="GO:0009328">
    <property type="term" value="C:phenylalanine-tRNA ligase complex"/>
    <property type="evidence" value="ECO:0007669"/>
    <property type="project" value="TreeGrafter"/>
</dbReference>
<keyword evidence="16" id="KW-0030">Aminoacyl-tRNA synthetase</keyword>
<dbReference type="CDD" id="cd02796">
    <property type="entry name" value="tRNA_bind_bactPheRS"/>
    <property type="match status" value="1"/>
</dbReference>
<evidence type="ECO:0000256" key="5">
    <source>
        <dbReference type="ARBA" id="ARBA00012814"/>
    </source>
</evidence>
<dbReference type="PROSITE" id="PS50886">
    <property type="entry name" value="TRBD"/>
    <property type="match status" value="1"/>
</dbReference>
<keyword evidence="11" id="KW-0547">Nucleotide-binding</keyword>
<evidence type="ECO:0000256" key="8">
    <source>
        <dbReference type="ARBA" id="ARBA00022555"/>
    </source>
</evidence>
<dbReference type="PANTHER" id="PTHR10947:SF0">
    <property type="entry name" value="PHENYLALANINE--TRNA LIGASE BETA SUBUNIT"/>
    <property type="match status" value="1"/>
</dbReference>
<evidence type="ECO:0000256" key="18">
    <source>
        <dbReference type="ARBA" id="ARBA00049255"/>
    </source>
</evidence>
<dbReference type="AlphaFoldDB" id="A0A6J6PWD8"/>
<dbReference type="SUPFAM" id="SSF50249">
    <property type="entry name" value="Nucleic acid-binding proteins"/>
    <property type="match status" value="1"/>
</dbReference>
<dbReference type="Pfam" id="PF03483">
    <property type="entry name" value="B3_4"/>
    <property type="match status" value="1"/>
</dbReference>
<keyword evidence="13" id="KW-0460">Magnesium</keyword>
<comment type="subunit">
    <text evidence="4">Tetramer of two alpha and two beta subunits.</text>
</comment>
<comment type="cofactor">
    <cofactor evidence="1">
        <name>Mg(2+)</name>
        <dbReference type="ChEBI" id="CHEBI:18420"/>
    </cofactor>
</comment>
<dbReference type="FunFam" id="3.30.56.10:FF:000002">
    <property type="entry name" value="Phenylalanine--tRNA ligase beta subunit"/>
    <property type="match status" value="1"/>
</dbReference>
<sequence length="818" mass="87570">MKFPLSWLREFVALPSSVTADQVADALLRQGLEVESVSHLGQDLVGPVVVARVLTVEVLTEFKKPIRWVSVDAGEGEPRWMICGAQNFVPGDLVVVVKPGATLPGGFAITARETYGHTSNGMICSSKELGLGEDHSGIIVLPEGSANLGDDAIALLGLQDSVVDLAVTPDRGYALSMRGIAREVATAFSLEFKDPVSKYSLAKIGTSIKAEINDTTGADRLVLSSVSGWDSAAPSPLWMQTRLTLCGMRPISLAVDVTNYVMLELGQPLHAFDAQKVHGTLRVRRAVSGEKLETLDHVKRPLISDDLLIADDQGPLALAGTMGGLESEISDSTSSILLEAAHFSPTTVGRMSRRHKLSSEASRRLERGVDHNLPPAASARAISLLCEFGGGVHNTSIDVDNRRIQGSINFDPQYASRLVGYSYSIESVESHLRSVGCEISKGEKWAITPPSWRPDLTISEDLVEEVARLEGYEKIPSVMLTQSSSRGLTAVQRARRNIGRTLASHDFVEVLNYPFHGSEILDSFGVEKNDSRRNLIALINPISEEEPFLRSTLLPGLFATLKRNIGRGAKQVALFEMGSLFFDEGFTKSPTIGVDKAPTSAELTALMGSIPRQPQSVAGVLAGARESEGWQGKSLPSSWSDAVAAASAVVESLGARVEVRSAEMTPWHPGRGAAIYADGDLVGYAGEIHPRVLKNLDLPTRTSAFEIDLDRLGVARPVHAPIFSIQPPAIQDIALIVAETVATGEVVEALVAGGGAELEQVELFDRYAGEPIPDGSVSLAFTLTFRAHDRTLTGDEVAAMRSAAVSEAISRCGATLRG</sequence>